<proteinExistence type="predicted"/>
<evidence type="ECO:0000313" key="1">
    <source>
        <dbReference type="EMBL" id="NVB76661.1"/>
    </source>
</evidence>
<feature type="non-terminal residue" evidence="1">
    <location>
        <position position="95"/>
    </location>
</feature>
<dbReference type="InterPro" id="IPR011006">
    <property type="entry name" value="CheY-like_superfamily"/>
</dbReference>
<evidence type="ECO:0000313" key="2">
    <source>
        <dbReference type="Proteomes" id="UP000524321"/>
    </source>
</evidence>
<dbReference type="AlphaFoldDB" id="A0A7Y6UBZ3"/>
<evidence type="ECO:0008006" key="3">
    <source>
        <dbReference type="Google" id="ProtNLM"/>
    </source>
</evidence>
<sequence length="95" mass="10509">LSSYSEFELVKEAMKQGAADYILKLSLTEETLISALDEAAKKVSQEQKGFPASMPVKLILSDYLAQMGEIPDEEVQLNKTGEGHGRLVCVYLRCI</sequence>
<feature type="non-terminal residue" evidence="1">
    <location>
        <position position="1"/>
    </location>
</feature>
<dbReference type="SUPFAM" id="SSF52172">
    <property type="entry name" value="CheY-like"/>
    <property type="match status" value="1"/>
</dbReference>
<name>A0A7Y6UBZ3_PHOVU</name>
<dbReference type="EMBL" id="JABWDJ010000723">
    <property type="protein sequence ID" value="NVB76661.1"/>
    <property type="molecule type" value="Genomic_DNA"/>
</dbReference>
<dbReference type="Proteomes" id="UP000524321">
    <property type="component" value="Unassembled WGS sequence"/>
</dbReference>
<organism evidence="1 2">
    <name type="scientific">Phocaeicola vulgatus</name>
    <name type="common">Bacteroides vulgatus</name>
    <dbReference type="NCBI Taxonomy" id="821"/>
    <lineage>
        <taxon>Bacteria</taxon>
        <taxon>Pseudomonadati</taxon>
        <taxon>Bacteroidota</taxon>
        <taxon>Bacteroidia</taxon>
        <taxon>Bacteroidales</taxon>
        <taxon>Bacteroidaceae</taxon>
        <taxon>Phocaeicola</taxon>
    </lineage>
</organism>
<accession>A0A7Y6UBZ3</accession>
<gene>
    <name evidence="1" type="ORF">HUV05_24820</name>
</gene>
<reference evidence="1 2" key="2">
    <citation type="submission" date="2020-07" db="EMBL/GenBank/DDBJ databases">
        <title>Bacterial metabolism rescues the inhibition of intestinal drug absorption by food and drug additives.</title>
        <authorList>
            <person name="Zou L."/>
            <person name="Spanogiannopoulos P."/>
            <person name="Chien H.-C."/>
            <person name="Pieper L.M."/>
            <person name="Cai W."/>
            <person name="Khuri N."/>
            <person name="Pottel J."/>
            <person name="Vora B."/>
            <person name="Ni Z."/>
            <person name="Tsakalozou E."/>
            <person name="Zhang W."/>
            <person name="Shoichet B.K."/>
            <person name="Giacomini K.M."/>
            <person name="Turnbaugh P.J."/>
        </authorList>
    </citation>
    <scope>NUCLEOTIDE SEQUENCE [LARGE SCALE GENOMIC DNA]</scope>
    <source>
        <strain evidence="1 2">B33</strain>
    </source>
</reference>
<protein>
    <recommendedName>
        <fullName evidence="3">Response regulator</fullName>
    </recommendedName>
</protein>
<comment type="caution">
    <text evidence="1">The sequence shown here is derived from an EMBL/GenBank/DDBJ whole genome shotgun (WGS) entry which is preliminary data.</text>
</comment>
<reference evidence="1 2" key="1">
    <citation type="submission" date="2020-04" db="EMBL/GenBank/DDBJ databases">
        <authorList>
            <person name="Pieper L."/>
        </authorList>
    </citation>
    <scope>NUCLEOTIDE SEQUENCE [LARGE SCALE GENOMIC DNA]</scope>
    <source>
        <strain evidence="1 2">B33</strain>
    </source>
</reference>